<proteinExistence type="predicted"/>
<dbReference type="EMBL" id="LK932402">
    <property type="protein sequence ID" value="CDS88082.1"/>
    <property type="molecule type" value="Genomic_DNA"/>
</dbReference>
<dbReference type="AlphaFoldDB" id="A0A069AQE3"/>
<accession>A0A069AQE3</accession>
<evidence type="ECO:0000313" key="3">
    <source>
        <dbReference type="EMBL" id="CDS88082.1"/>
    </source>
</evidence>
<dbReference type="RefSeq" id="WP_021390232.1">
    <property type="nucleotide sequence ID" value="NZ_BBYB01000197.1"/>
</dbReference>
<evidence type="ECO:0000256" key="1">
    <source>
        <dbReference type="SAM" id="Phobius"/>
    </source>
</evidence>
<gene>
    <name evidence="4" type="ORF">BN1095_440060</name>
    <name evidence="2" type="ORF">BN1096_520235</name>
    <name evidence="3" type="ORF">BN1097_630386</name>
</gene>
<evidence type="ECO:0000313" key="2">
    <source>
        <dbReference type="EMBL" id="CDS85344.1"/>
    </source>
</evidence>
<keyword evidence="1" id="KW-0472">Membrane</keyword>
<keyword evidence="1" id="KW-0812">Transmembrane</keyword>
<feature type="transmembrane region" description="Helical" evidence="1">
    <location>
        <begin position="20"/>
        <end position="40"/>
    </location>
</feature>
<name>A0A069AQE3_CLODI</name>
<keyword evidence="1" id="KW-1133">Transmembrane helix</keyword>
<dbReference type="EMBL" id="LK932505">
    <property type="protein sequence ID" value="CDS85344.1"/>
    <property type="molecule type" value="Genomic_DNA"/>
</dbReference>
<dbReference type="EMBL" id="LK933116">
    <property type="protein sequence ID" value="CDT34019.1"/>
    <property type="molecule type" value="Genomic_DNA"/>
</dbReference>
<protein>
    <submittedName>
        <fullName evidence="3">Putative exported protein</fullName>
    </submittedName>
</protein>
<sequence length="83" mass="9817">MSRLEKNIESKSKLRKYKCIMRILFLITMIIGTSVCVFIVDSNAKSMLGMKQYDFPSIKFDITKFDFDIPNFDIHEIIKKFNK</sequence>
<reference evidence="4" key="1">
    <citation type="submission" date="2014-07" db="EMBL/GenBank/DDBJ databases">
        <authorList>
            <person name="Monot Marc"/>
        </authorList>
    </citation>
    <scope>NUCLEOTIDE SEQUENCE</scope>
    <source>
        <strain evidence="4">7032989</strain>
        <strain evidence="3">7032994</strain>
    </source>
</reference>
<evidence type="ECO:0000313" key="4">
    <source>
        <dbReference type="EMBL" id="CDT34019.1"/>
    </source>
</evidence>
<organism evidence="4">
    <name type="scientific">Clostridioides difficile</name>
    <name type="common">Peptoclostridium difficile</name>
    <dbReference type="NCBI Taxonomy" id="1496"/>
    <lineage>
        <taxon>Bacteria</taxon>
        <taxon>Bacillati</taxon>
        <taxon>Bacillota</taxon>
        <taxon>Clostridia</taxon>
        <taxon>Peptostreptococcales</taxon>
        <taxon>Peptostreptococcaceae</taxon>
        <taxon>Clostridioides</taxon>
    </lineage>
</organism>